<organism evidence="1 2">
    <name type="scientific">Vaccinium darrowii</name>
    <dbReference type="NCBI Taxonomy" id="229202"/>
    <lineage>
        <taxon>Eukaryota</taxon>
        <taxon>Viridiplantae</taxon>
        <taxon>Streptophyta</taxon>
        <taxon>Embryophyta</taxon>
        <taxon>Tracheophyta</taxon>
        <taxon>Spermatophyta</taxon>
        <taxon>Magnoliopsida</taxon>
        <taxon>eudicotyledons</taxon>
        <taxon>Gunneridae</taxon>
        <taxon>Pentapetalae</taxon>
        <taxon>asterids</taxon>
        <taxon>Ericales</taxon>
        <taxon>Ericaceae</taxon>
        <taxon>Vaccinioideae</taxon>
        <taxon>Vaccinieae</taxon>
        <taxon>Vaccinium</taxon>
    </lineage>
</organism>
<name>A0ACB7Y1J6_9ERIC</name>
<keyword evidence="2" id="KW-1185">Reference proteome</keyword>
<dbReference type="Proteomes" id="UP000828048">
    <property type="component" value="Chromosome 5"/>
</dbReference>
<reference evidence="1 2" key="1">
    <citation type="journal article" date="2021" name="Hortic Res">
        <title>High-quality reference genome and annotation aids understanding of berry development for evergreen blueberry (Vaccinium darrowii).</title>
        <authorList>
            <person name="Yu J."/>
            <person name="Hulse-Kemp A.M."/>
            <person name="Babiker E."/>
            <person name="Staton M."/>
        </authorList>
    </citation>
    <scope>NUCLEOTIDE SEQUENCE [LARGE SCALE GENOMIC DNA]</scope>
    <source>
        <strain evidence="2">cv. NJ 8807/NJ 8810</strain>
        <tissue evidence="1">Young leaf</tissue>
    </source>
</reference>
<protein>
    <submittedName>
        <fullName evidence="1">Uncharacterized protein</fullName>
    </submittedName>
</protein>
<evidence type="ECO:0000313" key="1">
    <source>
        <dbReference type="EMBL" id="KAH7847396.1"/>
    </source>
</evidence>
<proteinExistence type="predicted"/>
<accession>A0ACB7Y1J6</accession>
<comment type="caution">
    <text evidence="1">The sequence shown here is derived from an EMBL/GenBank/DDBJ whole genome shotgun (WGS) entry which is preliminary data.</text>
</comment>
<dbReference type="EMBL" id="CM037155">
    <property type="protein sequence ID" value="KAH7847396.1"/>
    <property type="molecule type" value="Genomic_DNA"/>
</dbReference>
<evidence type="ECO:0000313" key="2">
    <source>
        <dbReference type="Proteomes" id="UP000828048"/>
    </source>
</evidence>
<sequence>MSHYREKLTLYNRNDALTCKVFPSSLGGASLRWFDKLTGRVHNKLEATLDCFHRKLSLLEIASGTLIKRAASSIKELIDSVEKHAMIEEDNNQTEGDMEESLTRDNKKGRDGESSKGRSSPNKAITTAFKEPIYKLLPQIQNEPYFSWPPKMTGDPNKRDSTLRCSYHRDHGHMTES</sequence>
<gene>
    <name evidence="1" type="ORF">Vadar_025605</name>
</gene>